<sequence length="202" mass="23251">SINPQTMKQETLDLIGRRHTVEDTVRAFELAKRVGIDCINTDLIAGLPGENAADFRDSLERIWSLGADNITLHTLAVKRGSGLKELDQEYNYKNEELCTEMLDDARLFLTGKGYRPYYLYRQKHTSGNTENLGFCRADSVSIYNVRIMEEAQSILALGAGGISKVYFPEENRLERVANVSNYQIYIDRIDEMIERKEKEFWR</sequence>
<gene>
    <name evidence="2" type="ORF">IAD25_00055</name>
</gene>
<dbReference type="SUPFAM" id="SSF102114">
    <property type="entry name" value="Radical SAM enzymes"/>
    <property type="match status" value="1"/>
</dbReference>
<accession>A0A9D1N5K4</accession>
<proteinExistence type="predicted"/>
<feature type="non-terminal residue" evidence="2">
    <location>
        <position position="1"/>
    </location>
</feature>
<dbReference type="Proteomes" id="UP000824130">
    <property type="component" value="Unassembled WGS sequence"/>
</dbReference>
<evidence type="ECO:0000313" key="2">
    <source>
        <dbReference type="EMBL" id="HIU95088.1"/>
    </source>
</evidence>
<dbReference type="GO" id="GO:0005737">
    <property type="term" value="C:cytoplasm"/>
    <property type="evidence" value="ECO:0007669"/>
    <property type="project" value="TreeGrafter"/>
</dbReference>
<dbReference type="AlphaFoldDB" id="A0A9D1N5K4"/>
<evidence type="ECO:0000313" key="3">
    <source>
        <dbReference type="Proteomes" id="UP000824130"/>
    </source>
</evidence>
<dbReference type="GO" id="GO:0051539">
    <property type="term" value="F:4 iron, 4 sulfur cluster binding"/>
    <property type="evidence" value="ECO:0007669"/>
    <property type="project" value="TreeGrafter"/>
</dbReference>
<reference evidence="2" key="1">
    <citation type="submission" date="2020-10" db="EMBL/GenBank/DDBJ databases">
        <authorList>
            <person name="Gilroy R."/>
        </authorList>
    </citation>
    <scope>NUCLEOTIDE SEQUENCE</scope>
    <source>
        <strain evidence="2">ChiSjej4B22-8349</strain>
    </source>
</reference>
<dbReference type="InterPro" id="IPR007197">
    <property type="entry name" value="rSAM"/>
</dbReference>
<name>A0A9D1N5K4_9FIRM</name>
<comment type="caution">
    <text evidence="2">The sequence shown here is derived from an EMBL/GenBank/DDBJ whole genome shotgun (WGS) entry which is preliminary data.</text>
</comment>
<dbReference type="InterPro" id="IPR034505">
    <property type="entry name" value="Coproporphyrinogen-III_oxidase"/>
</dbReference>
<reference evidence="2" key="2">
    <citation type="journal article" date="2021" name="PeerJ">
        <title>Extensive microbial diversity within the chicken gut microbiome revealed by metagenomics and culture.</title>
        <authorList>
            <person name="Gilroy R."/>
            <person name="Ravi A."/>
            <person name="Getino M."/>
            <person name="Pursley I."/>
            <person name="Horton D.L."/>
            <person name="Alikhan N.F."/>
            <person name="Baker D."/>
            <person name="Gharbi K."/>
            <person name="Hall N."/>
            <person name="Watson M."/>
            <person name="Adriaenssens E.M."/>
            <person name="Foster-Nyarko E."/>
            <person name="Jarju S."/>
            <person name="Secka A."/>
            <person name="Antonio M."/>
            <person name="Oren A."/>
            <person name="Chaudhuri R.R."/>
            <person name="La Ragione R."/>
            <person name="Hildebrand F."/>
            <person name="Pallen M.J."/>
        </authorList>
    </citation>
    <scope>NUCLEOTIDE SEQUENCE</scope>
    <source>
        <strain evidence="2">ChiSjej4B22-8349</strain>
    </source>
</reference>
<dbReference type="PANTHER" id="PTHR13932:SF1">
    <property type="entry name" value="OXYGEN-INDEPENDENT COPROPORPHYRINOGEN-III OXIDASE-LIKE PROTEIN HEMZ"/>
    <property type="match status" value="1"/>
</dbReference>
<dbReference type="EMBL" id="DVOB01000002">
    <property type="protein sequence ID" value="HIU95088.1"/>
    <property type="molecule type" value="Genomic_DNA"/>
</dbReference>
<dbReference type="PANTHER" id="PTHR13932">
    <property type="entry name" value="COPROPORPHYRINIGEN III OXIDASE"/>
    <property type="match status" value="1"/>
</dbReference>
<feature type="domain" description="Radical SAM core" evidence="1">
    <location>
        <begin position="1"/>
        <end position="61"/>
    </location>
</feature>
<dbReference type="Gene3D" id="3.30.750.200">
    <property type="match status" value="1"/>
</dbReference>
<dbReference type="Pfam" id="PF04055">
    <property type="entry name" value="Radical_SAM"/>
    <property type="match status" value="1"/>
</dbReference>
<evidence type="ECO:0000259" key="1">
    <source>
        <dbReference type="Pfam" id="PF04055"/>
    </source>
</evidence>
<dbReference type="GO" id="GO:0006779">
    <property type="term" value="P:porphyrin-containing compound biosynthetic process"/>
    <property type="evidence" value="ECO:0007669"/>
    <property type="project" value="TreeGrafter"/>
</dbReference>
<dbReference type="InterPro" id="IPR058240">
    <property type="entry name" value="rSAM_sf"/>
</dbReference>
<organism evidence="2 3">
    <name type="scientific">Candidatus Allocopromorpha excrementipullorum</name>
    <dbReference type="NCBI Taxonomy" id="2840743"/>
    <lineage>
        <taxon>Bacteria</taxon>
        <taxon>Bacillati</taxon>
        <taxon>Bacillota</taxon>
        <taxon>Clostridia</taxon>
        <taxon>Eubacteriales</taxon>
        <taxon>Eubacteriaceae</taxon>
        <taxon>Eubacteriaceae incertae sedis</taxon>
        <taxon>Candidatus Allocopromorpha</taxon>
    </lineage>
</organism>
<dbReference type="GO" id="GO:0003824">
    <property type="term" value="F:catalytic activity"/>
    <property type="evidence" value="ECO:0007669"/>
    <property type="project" value="InterPro"/>
</dbReference>
<protein>
    <submittedName>
        <fullName evidence="2">Radical SAM protein</fullName>
    </submittedName>
</protein>